<dbReference type="InterPro" id="IPR002018">
    <property type="entry name" value="CarbesteraseB"/>
</dbReference>
<dbReference type="PANTHER" id="PTHR11559">
    <property type="entry name" value="CARBOXYLESTERASE"/>
    <property type="match status" value="1"/>
</dbReference>
<evidence type="ECO:0000313" key="5">
    <source>
        <dbReference type="Ensembl" id="ENSAMXP00000043900.1"/>
    </source>
</evidence>
<reference evidence="6" key="2">
    <citation type="journal article" date="2014" name="Nat. Commun.">
        <title>The cavefish genome reveals candidate genes for eye loss.</title>
        <authorList>
            <person name="McGaugh S.E."/>
            <person name="Gross J.B."/>
            <person name="Aken B."/>
            <person name="Blin M."/>
            <person name="Borowsky R."/>
            <person name="Chalopin D."/>
            <person name="Hinaux H."/>
            <person name="Jeffery W.R."/>
            <person name="Keene A."/>
            <person name="Ma L."/>
            <person name="Minx P."/>
            <person name="Murphy D."/>
            <person name="O'Quin K.E."/>
            <person name="Retaux S."/>
            <person name="Rohner N."/>
            <person name="Searle S.M."/>
            <person name="Stahl B.A."/>
            <person name="Tabin C."/>
            <person name="Volff J.N."/>
            <person name="Yoshizawa M."/>
            <person name="Warren W.C."/>
        </authorList>
    </citation>
    <scope>NUCLEOTIDE SEQUENCE [LARGE SCALE GENOMIC DNA]</scope>
    <source>
        <strain evidence="6">female</strain>
    </source>
</reference>
<reference evidence="6" key="1">
    <citation type="submission" date="2013-03" db="EMBL/GenBank/DDBJ databases">
        <authorList>
            <person name="Jeffery W."/>
            <person name="Warren W."/>
            <person name="Wilson R.K."/>
        </authorList>
    </citation>
    <scope>NUCLEOTIDE SEQUENCE</scope>
    <source>
        <strain evidence="6">female</strain>
    </source>
</reference>
<keyword evidence="6" id="KW-1185">Reference proteome</keyword>
<keyword evidence="2 3" id="KW-0378">Hydrolase</keyword>
<dbReference type="InterPro" id="IPR050309">
    <property type="entry name" value="Type-B_Carboxylest/Lipase"/>
</dbReference>
<dbReference type="Ensembl" id="ENSAMXT00000050082.1">
    <property type="protein sequence ID" value="ENSAMXP00000043900.1"/>
    <property type="gene ID" value="ENSAMXG00000029035.1"/>
</dbReference>
<reference evidence="5" key="3">
    <citation type="submission" date="2025-08" db="UniProtKB">
        <authorList>
            <consortium name="Ensembl"/>
        </authorList>
    </citation>
    <scope>IDENTIFICATION</scope>
</reference>
<dbReference type="GeneTree" id="ENSGT00940000155200"/>
<comment type="similarity">
    <text evidence="1 3">Belongs to the type-B carboxylesterase/lipase family.</text>
</comment>
<proteinExistence type="inferred from homology"/>
<dbReference type="PROSITE" id="PS00122">
    <property type="entry name" value="CARBOXYLESTERASE_B_1"/>
    <property type="match status" value="1"/>
</dbReference>
<dbReference type="InterPro" id="IPR029058">
    <property type="entry name" value="AB_hydrolase_fold"/>
</dbReference>
<dbReference type="Proteomes" id="UP000018467">
    <property type="component" value="Unassembled WGS sequence"/>
</dbReference>
<accession>A0A3B1JPZ3</accession>
<evidence type="ECO:0000256" key="1">
    <source>
        <dbReference type="ARBA" id="ARBA00005964"/>
    </source>
</evidence>
<dbReference type="Pfam" id="PF00135">
    <property type="entry name" value="COesterase"/>
    <property type="match status" value="2"/>
</dbReference>
<sequence length="395" mass="43744">MVWIHGGGLNMGFASTSDGSILAAYQNVVVVVIQYRLSLLGFFSTGDEHAPGNYGLLDQVAALQWVQENIHSFGGDPGSVTIFGESAGGASVSFLLLSPLSAGLFHRAIAESGCATMGGMIADPFPVAQVKYTPPPFFIIVCSFILPNTDIYLCVFPACGQLTEDKAFLPKPVKELLQNQEFHKVPLMIGVNDDEFGWVMPSFLSWCLSSFSMKKRPRWINELLADEYLGSSVDPIKIRDSYREMMADIIFNIPALSLAKFHKAAGAPVYFYEFQHPPSMFQVKRPSFVGTDHGDEVYYVFGLCFCFDTFTEKENELCGTVMEYWGNFARTGSPNGPGLTPWPEHGADAEYLAIGLQQKPGKNLKEKHYTFMTETLPRLIREKKDGKSSVIKYLA</sequence>
<dbReference type="InterPro" id="IPR019826">
    <property type="entry name" value="Carboxylesterase_B_AS"/>
</dbReference>
<name>A0A3B1JPZ3_ASTMX</name>
<organism evidence="5 6">
    <name type="scientific">Astyanax mexicanus</name>
    <name type="common">Blind cave fish</name>
    <name type="synonym">Astyanax fasciatus mexicanus</name>
    <dbReference type="NCBI Taxonomy" id="7994"/>
    <lineage>
        <taxon>Eukaryota</taxon>
        <taxon>Metazoa</taxon>
        <taxon>Chordata</taxon>
        <taxon>Craniata</taxon>
        <taxon>Vertebrata</taxon>
        <taxon>Euteleostomi</taxon>
        <taxon>Actinopterygii</taxon>
        <taxon>Neopterygii</taxon>
        <taxon>Teleostei</taxon>
        <taxon>Ostariophysi</taxon>
        <taxon>Characiformes</taxon>
        <taxon>Characoidei</taxon>
        <taxon>Acestrorhamphidae</taxon>
        <taxon>Acestrorhamphinae</taxon>
        <taxon>Astyanax</taxon>
    </lineage>
</organism>
<dbReference type="AlphaFoldDB" id="A0A3B1JPZ3"/>
<dbReference type="Gene3D" id="3.40.50.1820">
    <property type="entry name" value="alpha/beta hydrolase"/>
    <property type="match status" value="2"/>
</dbReference>
<dbReference type="SUPFAM" id="SSF53474">
    <property type="entry name" value="alpha/beta-Hydrolases"/>
    <property type="match status" value="1"/>
</dbReference>
<dbReference type="Bgee" id="ENSAMXG00000029035">
    <property type="expression patterns" value="Expressed in intestine and 12 other cell types or tissues"/>
</dbReference>
<feature type="domain" description="Carboxylesterase type B" evidence="4">
    <location>
        <begin position="1"/>
        <end position="123"/>
    </location>
</feature>
<evidence type="ECO:0000256" key="2">
    <source>
        <dbReference type="ARBA" id="ARBA00022801"/>
    </source>
</evidence>
<dbReference type="STRING" id="7994.ENSAMXP00000043900"/>
<evidence type="ECO:0000259" key="4">
    <source>
        <dbReference type="Pfam" id="PF00135"/>
    </source>
</evidence>
<protein>
    <recommendedName>
        <fullName evidence="3">Carboxylic ester hydrolase</fullName>
        <ecNumber evidence="3">3.1.1.-</ecNumber>
    </recommendedName>
</protein>
<evidence type="ECO:0000256" key="3">
    <source>
        <dbReference type="RuleBase" id="RU361235"/>
    </source>
</evidence>
<dbReference type="EC" id="3.1.1.-" evidence="3"/>
<dbReference type="GO" id="GO:0016787">
    <property type="term" value="F:hydrolase activity"/>
    <property type="evidence" value="ECO:0007669"/>
    <property type="project" value="UniProtKB-KW"/>
</dbReference>
<feature type="domain" description="Carboxylesterase type B" evidence="4">
    <location>
        <begin position="165"/>
        <end position="371"/>
    </location>
</feature>
<evidence type="ECO:0000313" key="6">
    <source>
        <dbReference type="Proteomes" id="UP000018467"/>
    </source>
</evidence>
<reference evidence="5" key="4">
    <citation type="submission" date="2025-09" db="UniProtKB">
        <authorList>
            <consortium name="Ensembl"/>
        </authorList>
    </citation>
    <scope>IDENTIFICATION</scope>
</reference>
<dbReference type="InParanoid" id="A0A3B1JPZ3"/>